<comment type="function">
    <text evidence="5">Catalyzes the conversion of chorismate to isochorismate.</text>
</comment>
<comment type="similarity">
    <text evidence="2 5">Belongs to the isochorismate synthase family.</text>
</comment>
<dbReference type="GO" id="GO:0000287">
    <property type="term" value="F:magnesium ion binding"/>
    <property type="evidence" value="ECO:0007669"/>
    <property type="project" value="UniProtKB-UniRule"/>
</dbReference>
<comment type="pathway">
    <text evidence="5">Quinol/quinone metabolism; 1,4-dihydroxy-2-naphthoate biosynthesis; 1,4-dihydroxy-2-naphthoate from chorismate: step 1/7.</text>
</comment>
<organism evidence="8 9">
    <name type="scientific">Vibrio mangrovi</name>
    <dbReference type="NCBI Taxonomy" id="474394"/>
    <lineage>
        <taxon>Bacteria</taxon>
        <taxon>Pseudomonadati</taxon>
        <taxon>Pseudomonadota</taxon>
        <taxon>Gammaproteobacteria</taxon>
        <taxon>Vibrionales</taxon>
        <taxon>Vibrionaceae</taxon>
        <taxon>Vibrio</taxon>
    </lineage>
</organism>
<dbReference type="PANTHER" id="PTHR47253:SF4">
    <property type="entry name" value="ISOCHORISMATE SYNTHASE 2, CHLOROPLASTIC"/>
    <property type="match status" value="1"/>
</dbReference>
<evidence type="ECO:0000256" key="4">
    <source>
        <dbReference type="ARBA" id="ARBA00023235"/>
    </source>
</evidence>
<evidence type="ECO:0000256" key="3">
    <source>
        <dbReference type="ARBA" id="ARBA00022842"/>
    </source>
</evidence>
<dbReference type="EC" id="5.4.4.2" evidence="5"/>
<name>A0A1Y6IPS6_9VIBR</name>
<proteinExistence type="inferred from homology"/>
<dbReference type="GO" id="GO:0009234">
    <property type="term" value="P:menaquinone biosynthetic process"/>
    <property type="evidence" value="ECO:0007669"/>
    <property type="project" value="UniProtKB-UniRule"/>
</dbReference>
<evidence type="ECO:0000256" key="1">
    <source>
        <dbReference type="ARBA" id="ARBA00000799"/>
    </source>
</evidence>
<comment type="catalytic activity">
    <reaction evidence="1 5">
        <text>chorismate = isochorismate</text>
        <dbReference type="Rhea" id="RHEA:18985"/>
        <dbReference type="ChEBI" id="CHEBI:29748"/>
        <dbReference type="ChEBI" id="CHEBI:29780"/>
        <dbReference type="EC" id="5.4.4.2"/>
    </reaction>
</comment>
<dbReference type="AlphaFoldDB" id="A0A1Y6IPS6"/>
<evidence type="ECO:0000259" key="6">
    <source>
        <dbReference type="Pfam" id="PF00425"/>
    </source>
</evidence>
<feature type="binding site" evidence="5">
    <location>
        <position position="279"/>
    </location>
    <ligand>
        <name>Mg(2+)</name>
        <dbReference type="ChEBI" id="CHEBI:18420"/>
    </ligand>
</feature>
<dbReference type="InterPro" id="IPR005801">
    <property type="entry name" value="ADC_synthase"/>
</dbReference>
<keyword evidence="3 5" id="KW-0460">Magnesium</keyword>
<feature type="active site" description="Proton donor" evidence="5">
    <location>
        <position position="235"/>
    </location>
</feature>
<feature type="binding site" evidence="5">
    <location>
        <position position="413"/>
    </location>
    <ligand>
        <name>Mg(2+)</name>
        <dbReference type="ChEBI" id="CHEBI:18420"/>
    </ligand>
</feature>
<reference evidence="8 9" key="1">
    <citation type="submission" date="2017-05" db="EMBL/GenBank/DDBJ databases">
        <authorList>
            <person name="Song R."/>
            <person name="Chenine A.L."/>
            <person name="Ruprecht R.M."/>
        </authorList>
    </citation>
    <scope>NUCLEOTIDE SEQUENCE [LARGE SCALE GENOMIC DNA]</scope>
    <source>
        <strain evidence="8 9">CECT 7927</strain>
    </source>
</reference>
<comment type="cofactor">
    <cofactor evidence="5">
        <name>Mg(2+)</name>
        <dbReference type="ChEBI" id="CHEBI:18420"/>
    </cofactor>
</comment>
<dbReference type="NCBIfam" id="TIGR00543">
    <property type="entry name" value="isochor_syn"/>
    <property type="match status" value="1"/>
</dbReference>
<keyword evidence="5" id="KW-0479">Metal-binding</keyword>
<dbReference type="UniPathway" id="UPA00079"/>
<sequence>MSYFHQAVNQLIHQIHNASPQDCRCRQVLDLPPDFTLSDWLAAQTLFPKFYWQDREEREEVVALGACITFSDPAPAYPIISASQRIWGGRSFDGHTAKNPRCMEAFFFLPQVELIREGASWSLCANFTQEREETIRALRQLQADVPVLPSIATSVLAVHHSPHRDQWCQLIEQALSAMAQNQFDKVVLARQSTFELARPIQAEQLLKESRQQNHQSFHFLLALDPQHSFVGSTPERLYRRNGDELLTEALAGTIGRSDDMQQDLALSDWLIHDDKNVTENQYVVDDIVDRLTPLAHCVDIGPETQLVKLRRVQHLKRRIQAALLPEINGVQLLGALQPTAAVAGLPRQAAKAFIERYEPFPRGWYAGSMGYISHQQAEFCVAIRSALVAEKQVRLFAGAGIVAGSVAEHEWLELDRKMSTLLSLITETCPEEVVS</sequence>
<evidence type="ECO:0000256" key="5">
    <source>
        <dbReference type="HAMAP-Rule" id="MF_01935"/>
    </source>
</evidence>
<accession>A0A1Y6IPS6</accession>
<keyword evidence="5" id="KW-0474">Menaquinone biosynthesis</keyword>
<feature type="active site" description="Proton acceptor" evidence="5">
    <location>
        <position position="185"/>
    </location>
</feature>
<reference evidence="7 10" key="2">
    <citation type="submission" date="2023-11" db="EMBL/GenBank/DDBJ databases">
        <title>Plant-associative lifestyle of Vibrio porteresiae and its evolutionary dynamics.</title>
        <authorList>
            <person name="Rameshkumar N."/>
            <person name="Kirti K."/>
        </authorList>
    </citation>
    <scope>NUCLEOTIDE SEQUENCE [LARGE SCALE GENOMIC DNA]</scope>
    <source>
        <strain evidence="7 10">MSSRF38</strain>
    </source>
</reference>
<dbReference type="HAMAP" id="MF_01935">
    <property type="entry name" value="MenF"/>
    <property type="match status" value="1"/>
</dbReference>
<evidence type="ECO:0000256" key="2">
    <source>
        <dbReference type="ARBA" id="ARBA00005297"/>
    </source>
</evidence>
<dbReference type="EMBL" id="JAWRCO010000001">
    <property type="protein sequence ID" value="MDW6003548.1"/>
    <property type="molecule type" value="Genomic_DNA"/>
</dbReference>
<keyword evidence="10" id="KW-1185">Reference proteome</keyword>
<dbReference type="InterPro" id="IPR034681">
    <property type="entry name" value="MenF"/>
</dbReference>
<dbReference type="GO" id="GO:0008909">
    <property type="term" value="F:isochorismate synthase activity"/>
    <property type="evidence" value="ECO:0007669"/>
    <property type="project" value="UniProtKB-UniRule"/>
</dbReference>
<keyword evidence="4 5" id="KW-0413">Isomerase</keyword>
<dbReference type="InterPro" id="IPR044250">
    <property type="entry name" value="MenF-like"/>
</dbReference>
<evidence type="ECO:0000313" key="10">
    <source>
        <dbReference type="Proteomes" id="UP001283366"/>
    </source>
</evidence>
<dbReference type="OrthoDB" id="9806579at2"/>
<gene>
    <name evidence="5 8" type="primary">menF</name>
    <name evidence="7" type="ORF">SBX37_11880</name>
    <name evidence="8" type="ORF">VIM7927_00887</name>
</gene>
<dbReference type="Gene3D" id="3.60.120.10">
    <property type="entry name" value="Anthranilate synthase"/>
    <property type="match status" value="1"/>
</dbReference>
<dbReference type="PANTHER" id="PTHR47253">
    <property type="match status" value="1"/>
</dbReference>
<dbReference type="SUPFAM" id="SSF56322">
    <property type="entry name" value="ADC synthase"/>
    <property type="match status" value="1"/>
</dbReference>
<dbReference type="InterPro" id="IPR015890">
    <property type="entry name" value="Chorismate_C"/>
</dbReference>
<evidence type="ECO:0000313" key="7">
    <source>
        <dbReference type="EMBL" id="MDW6003548.1"/>
    </source>
</evidence>
<dbReference type="Proteomes" id="UP001283366">
    <property type="component" value="Unassembled WGS sequence"/>
</dbReference>
<dbReference type="EMBL" id="FXXI01000001">
    <property type="protein sequence ID" value="SMR99659.1"/>
    <property type="molecule type" value="Genomic_DNA"/>
</dbReference>
<protein>
    <recommendedName>
        <fullName evidence="5">Isochorismate synthase MenF</fullName>
        <ecNumber evidence="5">5.4.4.2</ecNumber>
    </recommendedName>
    <alternativeName>
        <fullName evidence="5">Isochorismate mutase</fullName>
    </alternativeName>
</protein>
<dbReference type="RefSeq" id="WP_087479669.1">
    <property type="nucleotide sequence ID" value="NZ_AP024883.1"/>
</dbReference>
<dbReference type="UniPathway" id="UPA01057">
    <property type="reaction ID" value="UER00163"/>
</dbReference>
<comment type="pathway">
    <text evidence="5">Quinol/quinone metabolism; menaquinone biosynthesis.</text>
</comment>
<feature type="domain" description="Chorismate-utilising enzyme C-terminal" evidence="6">
    <location>
        <begin position="164"/>
        <end position="417"/>
    </location>
</feature>
<dbReference type="Proteomes" id="UP000196125">
    <property type="component" value="Unassembled WGS sequence"/>
</dbReference>
<dbReference type="InterPro" id="IPR004561">
    <property type="entry name" value="IsoChor_synthase"/>
</dbReference>
<dbReference type="Pfam" id="PF00425">
    <property type="entry name" value="Chorismate_bind"/>
    <property type="match status" value="1"/>
</dbReference>
<evidence type="ECO:0000313" key="8">
    <source>
        <dbReference type="EMBL" id="SMR99659.1"/>
    </source>
</evidence>
<evidence type="ECO:0000313" key="9">
    <source>
        <dbReference type="Proteomes" id="UP000196125"/>
    </source>
</evidence>